<dbReference type="AlphaFoldDB" id="A0A3P7IGD9"/>
<evidence type="ECO:0000313" key="1">
    <source>
        <dbReference type="EMBL" id="VDM65829.1"/>
    </source>
</evidence>
<proteinExistence type="predicted"/>
<protein>
    <submittedName>
        <fullName evidence="1">Uncharacterized protein</fullName>
    </submittedName>
</protein>
<gene>
    <name evidence="1" type="ORF">SVUK_LOCUS827</name>
</gene>
<accession>A0A3P7IGD9</accession>
<dbReference type="PANTHER" id="PTHR10492">
    <property type="match status" value="1"/>
</dbReference>
<sequence>MLVHRNPLSYIFIDLYGKEIPDGKEYEQAFAAVTTYMIHRQCGRKNPHSPCMRDRECPKRFPKRLCDATTMEMDGYPMYRRRNRKLASTEVYNDEWVVQTNLCLVIKYNCHHINLEICGTISAVKYLYKYIYKCPDRARIVLETENGMLSMKSSNI</sequence>
<evidence type="ECO:0000313" key="2">
    <source>
        <dbReference type="Proteomes" id="UP000270094"/>
    </source>
</evidence>
<dbReference type="PANTHER" id="PTHR10492:SF57">
    <property type="entry name" value="ATP-DEPENDENT DNA HELICASE"/>
    <property type="match status" value="1"/>
</dbReference>
<dbReference type="EMBL" id="UYYB01001492">
    <property type="protein sequence ID" value="VDM65829.1"/>
    <property type="molecule type" value="Genomic_DNA"/>
</dbReference>
<dbReference type="OrthoDB" id="10055660at2759"/>
<organism evidence="1 2">
    <name type="scientific">Strongylus vulgaris</name>
    <name type="common">Blood worm</name>
    <dbReference type="NCBI Taxonomy" id="40348"/>
    <lineage>
        <taxon>Eukaryota</taxon>
        <taxon>Metazoa</taxon>
        <taxon>Ecdysozoa</taxon>
        <taxon>Nematoda</taxon>
        <taxon>Chromadorea</taxon>
        <taxon>Rhabditida</taxon>
        <taxon>Rhabditina</taxon>
        <taxon>Rhabditomorpha</taxon>
        <taxon>Strongyloidea</taxon>
        <taxon>Strongylidae</taxon>
        <taxon>Strongylus</taxon>
    </lineage>
</organism>
<keyword evidence="2" id="KW-1185">Reference proteome</keyword>
<reference evidence="1 2" key="1">
    <citation type="submission" date="2018-11" db="EMBL/GenBank/DDBJ databases">
        <authorList>
            <consortium name="Pathogen Informatics"/>
        </authorList>
    </citation>
    <scope>NUCLEOTIDE SEQUENCE [LARGE SCALE GENOMIC DNA]</scope>
</reference>
<dbReference type="Proteomes" id="UP000270094">
    <property type="component" value="Unassembled WGS sequence"/>
</dbReference>
<name>A0A3P7IGD9_STRVU</name>